<dbReference type="GO" id="GO:0000467">
    <property type="term" value="P:exonucleolytic trimming to generate mature 3'-end of 5.8S rRNA from tricistronic rRNA transcript (SSU-rRNA, 5.8S rRNA, LSU-rRNA)"/>
    <property type="evidence" value="ECO:0007669"/>
    <property type="project" value="TreeGrafter"/>
</dbReference>
<dbReference type="Ensembl" id="ENSMMDT00005054427.1">
    <property type="protein sequence ID" value="ENSMMDP00005053389.1"/>
    <property type="gene ID" value="ENSMMDG00005024003.1"/>
</dbReference>
<dbReference type="PANTHER" id="PTHR21321:SF1">
    <property type="entry name" value="EXOSOME COMPLEX COMPONENT RRP40"/>
    <property type="match status" value="1"/>
</dbReference>
<keyword evidence="8" id="KW-0539">Nucleus</keyword>
<evidence type="ECO:0000256" key="2">
    <source>
        <dbReference type="ARBA" id="ARBA00004604"/>
    </source>
</evidence>
<evidence type="ECO:0000259" key="12">
    <source>
        <dbReference type="Pfam" id="PF18311"/>
    </source>
</evidence>
<dbReference type="OrthoDB" id="340500at2759"/>
<dbReference type="InParanoid" id="A0A668AV57"/>
<reference evidence="13" key="2">
    <citation type="submission" date="2025-08" db="UniProtKB">
        <authorList>
            <consortium name="Ensembl"/>
        </authorList>
    </citation>
    <scope>IDENTIFICATION</scope>
</reference>
<dbReference type="InterPro" id="IPR037319">
    <property type="entry name" value="Rrp40_S1"/>
</dbReference>
<sequence length="244" mass="26617">MYSCFKDKIGEVLLPGDEFSFETDETISLTDTVKAEKVVCGPGLRRNGDQVLVCKSGVLRHKQPNMFWIDSQQRRYVPAKGESVIGIVTAKSGDVFKVDVGGSEQATLSYLAFEGATKRNRPNVQVGDLVFCQFIIANKDMEPELVCIDSAGRANGMGVFGAGGFLFRVSLGLVRRLLAPRSDIISDLEKLLPCELVVGMNGRVWVKAGSVQQTLVVANLLESCENMTAPQRQALFRRVAQGAL</sequence>
<dbReference type="GeneID" id="115366120"/>
<keyword evidence="7" id="KW-0694">RNA-binding</keyword>
<feature type="domain" description="Exosome complex exonuclease Rrp40 N-terminal" evidence="12">
    <location>
        <begin position="41"/>
        <end position="75"/>
    </location>
</feature>
<dbReference type="Gene3D" id="2.40.50.100">
    <property type="match status" value="1"/>
</dbReference>
<reference evidence="13" key="3">
    <citation type="submission" date="2025-09" db="UniProtKB">
        <authorList>
            <consortium name="Ensembl"/>
        </authorList>
    </citation>
    <scope>IDENTIFICATION</scope>
</reference>
<dbReference type="CDD" id="cd05790">
    <property type="entry name" value="S1_Rrp40"/>
    <property type="match status" value="1"/>
</dbReference>
<accession>A0A668AV57</accession>
<dbReference type="RefSeq" id="XP_029917237.1">
    <property type="nucleotide sequence ID" value="XM_030061377.1"/>
</dbReference>
<evidence type="ECO:0000256" key="3">
    <source>
        <dbReference type="ARBA" id="ARBA00007841"/>
    </source>
</evidence>
<comment type="subcellular location">
    <subcellularLocation>
        <location evidence="1">Cytoplasm</location>
    </subcellularLocation>
    <subcellularLocation>
        <location evidence="2">Nucleus</location>
        <location evidence="2">Nucleolus</location>
    </subcellularLocation>
</comment>
<feature type="domain" description="K Homology" evidence="11">
    <location>
        <begin position="164"/>
        <end position="212"/>
    </location>
</feature>
<dbReference type="CDD" id="cd22526">
    <property type="entry name" value="KH-I_Rrp40"/>
    <property type="match status" value="1"/>
</dbReference>
<evidence type="ECO:0000259" key="11">
    <source>
        <dbReference type="Pfam" id="PF15985"/>
    </source>
</evidence>
<keyword evidence="5" id="KW-0698">rRNA processing</keyword>
<dbReference type="FunFam" id="3.30.1370.10:FF:000038">
    <property type="entry name" value="exosome complex component RRP40"/>
    <property type="match status" value="1"/>
</dbReference>
<evidence type="ECO:0000256" key="8">
    <source>
        <dbReference type="ARBA" id="ARBA00023242"/>
    </source>
</evidence>
<evidence type="ECO:0000256" key="5">
    <source>
        <dbReference type="ARBA" id="ARBA00022552"/>
    </source>
</evidence>
<dbReference type="GO" id="GO:0071038">
    <property type="term" value="P:TRAMP-dependent tRNA surveillance pathway"/>
    <property type="evidence" value="ECO:0007669"/>
    <property type="project" value="TreeGrafter"/>
</dbReference>
<dbReference type="InterPro" id="IPR012340">
    <property type="entry name" value="NA-bd_OB-fold"/>
</dbReference>
<evidence type="ECO:0000256" key="1">
    <source>
        <dbReference type="ARBA" id="ARBA00004496"/>
    </source>
</evidence>
<dbReference type="GO" id="GO:0071034">
    <property type="term" value="P:CUT catabolic process"/>
    <property type="evidence" value="ECO:0007669"/>
    <property type="project" value="TreeGrafter"/>
</dbReference>
<gene>
    <name evidence="13" type="primary">EXOSC3</name>
    <name evidence="13" type="synonym">exosc3</name>
</gene>
<dbReference type="Gene3D" id="2.40.50.140">
    <property type="entry name" value="Nucleic acid-binding proteins"/>
    <property type="match status" value="1"/>
</dbReference>
<comment type="similarity">
    <text evidence="3">Belongs to the RRP40 family.</text>
</comment>
<dbReference type="CTD" id="51010"/>
<dbReference type="Gene3D" id="3.30.1370.10">
    <property type="entry name" value="K Homology domain, type 1"/>
    <property type="match status" value="1"/>
</dbReference>
<dbReference type="AlphaFoldDB" id="A0A668AV57"/>
<evidence type="ECO:0000256" key="10">
    <source>
        <dbReference type="ARBA" id="ARBA00069899"/>
    </source>
</evidence>
<organism evidence="13 14">
    <name type="scientific">Myripristis murdjan</name>
    <name type="common">pinecone soldierfish</name>
    <dbReference type="NCBI Taxonomy" id="586833"/>
    <lineage>
        <taxon>Eukaryota</taxon>
        <taxon>Metazoa</taxon>
        <taxon>Chordata</taxon>
        <taxon>Craniata</taxon>
        <taxon>Vertebrata</taxon>
        <taxon>Euteleostomi</taxon>
        <taxon>Actinopterygii</taxon>
        <taxon>Neopterygii</taxon>
        <taxon>Teleostei</taxon>
        <taxon>Neoteleostei</taxon>
        <taxon>Acanthomorphata</taxon>
        <taxon>Holocentriformes</taxon>
        <taxon>Holocentridae</taxon>
        <taxon>Myripristis</taxon>
    </lineage>
</organism>
<dbReference type="GO" id="GO:0071051">
    <property type="term" value="P:poly(A)-dependent snoRNA 3'-end processing"/>
    <property type="evidence" value="ECO:0007669"/>
    <property type="project" value="TreeGrafter"/>
</dbReference>
<keyword evidence="14" id="KW-1185">Reference proteome</keyword>
<evidence type="ECO:0000256" key="9">
    <source>
        <dbReference type="ARBA" id="ARBA00030615"/>
    </source>
</evidence>
<dbReference type="GO" id="GO:0071035">
    <property type="term" value="P:nuclear polyadenylation-dependent rRNA catabolic process"/>
    <property type="evidence" value="ECO:0007669"/>
    <property type="project" value="TreeGrafter"/>
</dbReference>
<dbReference type="InterPro" id="IPR041054">
    <property type="entry name" value="Rrp40_N_euk"/>
</dbReference>
<dbReference type="InterPro" id="IPR036612">
    <property type="entry name" value="KH_dom_type_1_sf"/>
</dbReference>
<dbReference type="GO" id="GO:0005730">
    <property type="term" value="C:nucleolus"/>
    <property type="evidence" value="ECO:0007669"/>
    <property type="project" value="UniProtKB-SubCell"/>
</dbReference>
<proteinExistence type="inferred from homology"/>
<dbReference type="InterPro" id="IPR026699">
    <property type="entry name" value="Exosome_RNA_bind1/RRP40/RRP4"/>
</dbReference>
<evidence type="ECO:0000256" key="4">
    <source>
        <dbReference type="ARBA" id="ARBA00022490"/>
    </source>
</evidence>
<evidence type="ECO:0000256" key="6">
    <source>
        <dbReference type="ARBA" id="ARBA00022835"/>
    </source>
</evidence>
<dbReference type="Pfam" id="PF18311">
    <property type="entry name" value="Rrp40_N"/>
    <property type="match status" value="1"/>
</dbReference>
<dbReference type="GO" id="GO:0000177">
    <property type="term" value="C:cytoplasmic exosome (RNase complex)"/>
    <property type="evidence" value="ECO:0007669"/>
    <property type="project" value="TreeGrafter"/>
</dbReference>
<dbReference type="GO" id="GO:0034475">
    <property type="term" value="P:U4 snRNA 3'-end processing"/>
    <property type="evidence" value="ECO:0007669"/>
    <property type="project" value="TreeGrafter"/>
</dbReference>
<dbReference type="InterPro" id="IPR049469">
    <property type="entry name" value="RRP40_KH-I"/>
</dbReference>
<dbReference type="GO" id="GO:0010468">
    <property type="term" value="P:regulation of gene expression"/>
    <property type="evidence" value="ECO:0007669"/>
    <property type="project" value="UniProtKB-ARBA"/>
</dbReference>
<keyword evidence="4" id="KW-0963">Cytoplasm</keyword>
<dbReference type="SUPFAM" id="SSF54791">
    <property type="entry name" value="Eukaryotic type KH-domain (KH-domain type I)"/>
    <property type="match status" value="1"/>
</dbReference>
<dbReference type="InterPro" id="IPR004088">
    <property type="entry name" value="KH_dom_type_1"/>
</dbReference>
<dbReference type="Pfam" id="PF15985">
    <property type="entry name" value="KH_6"/>
    <property type="match status" value="1"/>
</dbReference>
<protein>
    <recommendedName>
        <fullName evidence="10">Exosome complex component RRP40</fullName>
    </recommendedName>
    <alternativeName>
        <fullName evidence="9">Ribosomal RNA-processing protein 40</fullName>
    </alternativeName>
</protein>
<name>A0A668AV57_9TELE</name>
<evidence type="ECO:0000256" key="7">
    <source>
        <dbReference type="ARBA" id="ARBA00022884"/>
    </source>
</evidence>
<dbReference type="PANTHER" id="PTHR21321">
    <property type="entry name" value="PNAS-3 RELATED"/>
    <property type="match status" value="1"/>
</dbReference>
<dbReference type="FunFam" id="2.40.50.140:FF:000112">
    <property type="entry name" value="Exosome complex component RRP40"/>
    <property type="match status" value="1"/>
</dbReference>
<dbReference type="SUPFAM" id="SSF50249">
    <property type="entry name" value="Nucleic acid-binding proteins"/>
    <property type="match status" value="1"/>
</dbReference>
<keyword evidence="6" id="KW-0271">Exosome</keyword>
<dbReference type="Pfam" id="PF21262">
    <property type="entry name" value="RRP40_S1"/>
    <property type="match status" value="1"/>
</dbReference>
<dbReference type="GO" id="GO:0003723">
    <property type="term" value="F:RNA binding"/>
    <property type="evidence" value="ECO:0007669"/>
    <property type="project" value="UniProtKB-KW"/>
</dbReference>
<evidence type="ECO:0000313" key="13">
    <source>
        <dbReference type="Ensembl" id="ENSMMDP00005053389.1"/>
    </source>
</evidence>
<dbReference type="Proteomes" id="UP000472263">
    <property type="component" value="Chromosome 10"/>
</dbReference>
<evidence type="ECO:0000313" key="14">
    <source>
        <dbReference type="Proteomes" id="UP000472263"/>
    </source>
</evidence>
<dbReference type="GeneTree" id="ENSGT00940000153596"/>
<dbReference type="SUPFAM" id="SSF110324">
    <property type="entry name" value="Ribosomal L27 protein-like"/>
    <property type="match status" value="1"/>
</dbReference>
<dbReference type="GO" id="GO:0000176">
    <property type="term" value="C:nuclear exosome (RNase complex)"/>
    <property type="evidence" value="ECO:0007669"/>
    <property type="project" value="TreeGrafter"/>
</dbReference>
<reference evidence="13" key="1">
    <citation type="submission" date="2019-06" db="EMBL/GenBank/DDBJ databases">
        <authorList>
            <consortium name="Wellcome Sanger Institute Data Sharing"/>
        </authorList>
    </citation>
    <scope>NUCLEOTIDE SEQUENCE [LARGE SCALE GENOMIC DNA]</scope>
</reference>